<reference evidence="1 2" key="1">
    <citation type="submission" date="2019-05" db="EMBL/GenBank/DDBJ databases">
        <title>Another draft genome of Portunus trituberculatus and its Hox gene families provides insights of decapod evolution.</title>
        <authorList>
            <person name="Jeong J.-H."/>
            <person name="Song I."/>
            <person name="Kim S."/>
            <person name="Choi T."/>
            <person name="Kim D."/>
            <person name="Ryu S."/>
            <person name="Kim W."/>
        </authorList>
    </citation>
    <scope>NUCLEOTIDE SEQUENCE [LARGE SCALE GENOMIC DNA]</scope>
    <source>
        <tissue evidence="1">Muscle</tissue>
    </source>
</reference>
<evidence type="ECO:0000313" key="1">
    <source>
        <dbReference type="EMBL" id="MPD01115.1"/>
    </source>
</evidence>
<sequence length="67" mass="7788">MNESFKTVFTEEDFTELNRTLHYTGLLDIIVHKQEIGRILENLDARKMMGLDGMSGWALKECKDQLL</sequence>
<keyword evidence="2" id="KW-1185">Reference proteome</keyword>
<name>A0A5B7K8R6_PORTR</name>
<organism evidence="1 2">
    <name type="scientific">Portunus trituberculatus</name>
    <name type="common">Swimming crab</name>
    <name type="synonym">Neptunus trituberculatus</name>
    <dbReference type="NCBI Taxonomy" id="210409"/>
    <lineage>
        <taxon>Eukaryota</taxon>
        <taxon>Metazoa</taxon>
        <taxon>Ecdysozoa</taxon>
        <taxon>Arthropoda</taxon>
        <taxon>Crustacea</taxon>
        <taxon>Multicrustacea</taxon>
        <taxon>Malacostraca</taxon>
        <taxon>Eumalacostraca</taxon>
        <taxon>Eucarida</taxon>
        <taxon>Decapoda</taxon>
        <taxon>Pleocyemata</taxon>
        <taxon>Brachyura</taxon>
        <taxon>Eubrachyura</taxon>
        <taxon>Portunoidea</taxon>
        <taxon>Portunidae</taxon>
        <taxon>Portuninae</taxon>
        <taxon>Portunus</taxon>
    </lineage>
</organism>
<proteinExistence type="predicted"/>
<gene>
    <name evidence="1" type="ORF">E2C01_096628</name>
</gene>
<accession>A0A5B7K8R6</accession>
<protein>
    <submittedName>
        <fullName evidence="1">Uncharacterized protein</fullName>
    </submittedName>
</protein>
<evidence type="ECO:0000313" key="2">
    <source>
        <dbReference type="Proteomes" id="UP000324222"/>
    </source>
</evidence>
<dbReference type="Proteomes" id="UP000324222">
    <property type="component" value="Unassembled WGS sequence"/>
</dbReference>
<dbReference type="AlphaFoldDB" id="A0A5B7K8R6"/>
<dbReference type="EMBL" id="VSRR010125805">
    <property type="protein sequence ID" value="MPD01115.1"/>
    <property type="molecule type" value="Genomic_DNA"/>
</dbReference>
<comment type="caution">
    <text evidence="1">The sequence shown here is derived from an EMBL/GenBank/DDBJ whole genome shotgun (WGS) entry which is preliminary data.</text>
</comment>